<dbReference type="AlphaFoldDB" id="A0A9W7WA36"/>
<feature type="region of interest" description="Disordered" evidence="2">
    <location>
        <begin position="69"/>
        <end position="96"/>
    </location>
</feature>
<evidence type="ECO:0000256" key="1">
    <source>
        <dbReference type="ARBA" id="ARBA00023002"/>
    </source>
</evidence>
<keyword evidence="1" id="KW-0560">Oxidoreductase</keyword>
<dbReference type="Proteomes" id="UP001059041">
    <property type="component" value="Linkage Group LG23"/>
</dbReference>
<dbReference type="GO" id="GO:0050661">
    <property type="term" value="F:NADP binding"/>
    <property type="evidence" value="ECO:0007669"/>
    <property type="project" value="TreeGrafter"/>
</dbReference>
<sequence length="270" mass="30445">ASPHNKVFSRRRTFFLLLRKPVNQGCAGVAHTLPRLHGTVIVLGAGDTAFDCATSAQRRGARRVFRKSFTNTQAVPEEGGEEENKNKSEKTKKAEKLGEIGRERKRMELAKEEKCEFLPFKSPQEFCRTEQPETEHYVEDEEEIIRLKADYIISPFGSLLSDPKVIEAMSPIRLSRWGLPELDPESMQTSELWVFSGGDVAGLANTTVGAVNDGKRASWHMHKYLKAISGQKVSDPPRLPLFYSTIDMVDISVEMSHLAHHQRRHDTTSL</sequence>
<gene>
    <name evidence="3" type="ORF">IRJ41_019060</name>
</gene>
<dbReference type="GO" id="GO:0006212">
    <property type="term" value="P:uracil catabolic process"/>
    <property type="evidence" value="ECO:0007669"/>
    <property type="project" value="TreeGrafter"/>
</dbReference>
<dbReference type="PANTHER" id="PTHR43073">
    <property type="entry name" value="DIHYDROPYRIMIDINE DEHYDROGENASE [NADP(+)]"/>
    <property type="match status" value="1"/>
</dbReference>
<dbReference type="GO" id="GO:0017113">
    <property type="term" value="F:dihydropyrimidine dehydrogenase (NADP+) activity"/>
    <property type="evidence" value="ECO:0007669"/>
    <property type="project" value="TreeGrafter"/>
</dbReference>
<dbReference type="PANTHER" id="PTHR43073:SF2">
    <property type="entry name" value="DIHYDROPYRIMIDINE DEHYDROGENASE [NADP(+)]"/>
    <property type="match status" value="1"/>
</dbReference>
<comment type="caution">
    <text evidence="3">The sequence shown here is derived from an EMBL/GenBank/DDBJ whole genome shotgun (WGS) entry which is preliminary data.</text>
</comment>
<proteinExistence type="predicted"/>
<evidence type="ECO:0000313" key="4">
    <source>
        <dbReference type="Proteomes" id="UP001059041"/>
    </source>
</evidence>
<feature type="non-terminal residue" evidence="3">
    <location>
        <position position="270"/>
    </location>
</feature>
<dbReference type="SUPFAM" id="SSF51905">
    <property type="entry name" value="FAD/NAD(P)-binding domain"/>
    <property type="match status" value="2"/>
</dbReference>
<evidence type="ECO:0000313" key="3">
    <source>
        <dbReference type="EMBL" id="KAI7792676.1"/>
    </source>
</evidence>
<dbReference type="GO" id="GO:0005829">
    <property type="term" value="C:cytosol"/>
    <property type="evidence" value="ECO:0007669"/>
    <property type="project" value="TreeGrafter"/>
</dbReference>
<dbReference type="EMBL" id="JAFHDT010000023">
    <property type="protein sequence ID" value="KAI7792676.1"/>
    <property type="molecule type" value="Genomic_DNA"/>
</dbReference>
<evidence type="ECO:0000256" key="2">
    <source>
        <dbReference type="SAM" id="MobiDB-lite"/>
    </source>
</evidence>
<protein>
    <submittedName>
        <fullName evidence="3">Dihydropyrimidine dehydrogenase</fullName>
    </submittedName>
</protein>
<dbReference type="GO" id="GO:0002058">
    <property type="term" value="F:uracil binding"/>
    <property type="evidence" value="ECO:0007669"/>
    <property type="project" value="TreeGrafter"/>
</dbReference>
<feature type="compositionally biased region" description="Basic and acidic residues" evidence="2">
    <location>
        <begin position="82"/>
        <end position="96"/>
    </location>
</feature>
<keyword evidence="4" id="KW-1185">Reference proteome</keyword>
<accession>A0A9W7WA36</accession>
<name>A0A9W7WA36_TRIRA</name>
<dbReference type="GO" id="GO:0006210">
    <property type="term" value="P:thymine catabolic process"/>
    <property type="evidence" value="ECO:0007669"/>
    <property type="project" value="TreeGrafter"/>
</dbReference>
<dbReference type="InterPro" id="IPR036188">
    <property type="entry name" value="FAD/NAD-bd_sf"/>
</dbReference>
<reference evidence="3" key="1">
    <citation type="submission" date="2021-02" db="EMBL/GenBank/DDBJ databases">
        <title>Comparative genomics reveals that relaxation of natural selection precedes convergent phenotypic evolution of cavefish.</title>
        <authorList>
            <person name="Peng Z."/>
        </authorList>
    </citation>
    <scope>NUCLEOTIDE SEQUENCE</scope>
    <source>
        <tissue evidence="3">Muscle</tissue>
    </source>
</reference>
<organism evidence="3 4">
    <name type="scientific">Triplophysa rosa</name>
    <name type="common">Cave loach</name>
    <dbReference type="NCBI Taxonomy" id="992332"/>
    <lineage>
        <taxon>Eukaryota</taxon>
        <taxon>Metazoa</taxon>
        <taxon>Chordata</taxon>
        <taxon>Craniata</taxon>
        <taxon>Vertebrata</taxon>
        <taxon>Euteleostomi</taxon>
        <taxon>Actinopterygii</taxon>
        <taxon>Neopterygii</taxon>
        <taxon>Teleostei</taxon>
        <taxon>Ostariophysi</taxon>
        <taxon>Cypriniformes</taxon>
        <taxon>Nemacheilidae</taxon>
        <taxon>Triplophysa</taxon>
    </lineage>
</organism>
<dbReference type="Gene3D" id="3.50.50.60">
    <property type="entry name" value="FAD/NAD(P)-binding domain"/>
    <property type="match status" value="1"/>
</dbReference>